<organism evidence="1 2">
    <name type="scientific">Limoniibacter endophyticus</name>
    <dbReference type="NCBI Taxonomy" id="1565040"/>
    <lineage>
        <taxon>Bacteria</taxon>
        <taxon>Pseudomonadati</taxon>
        <taxon>Pseudomonadota</taxon>
        <taxon>Alphaproteobacteria</taxon>
        <taxon>Hyphomicrobiales</taxon>
        <taxon>Bartonellaceae</taxon>
        <taxon>Limoniibacter</taxon>
    </lineage>
</organism>
<evidence type="ECO:0000313" key="1">
    <source>
        <dbReference type="EMBL" id="GHC68571.1"/>
    </source>
</evidence>
<accession>A0A8J3DHW3</accession>
<name>A0A8J3DHW3_9HYPH</name>
<dbReference type="AlphaFoldDB" id="A0A8J3DHW3"/>
<gene>
    <name evidence="1" type="ORF">GCM10010136_13410</name>
</gene>
<protein>
    <submittedName>
        <fullName evidence="1">Uncharacterized protein</fullName>
    </submittedName>
</protein>
<sequence length="57" mass="6665">MAGPVEQFFHQFDFDARELRCHKIAFTTSAFYMVLTVTGESRGRIPFILKDRDAPWL</sequence>
<dbReference type="EMBL" id="BMZO01000004">
    <property type="protein sequence ID" value="GHC68571.1"/>
    <property type="molecule type" value="Genomic_DNA"/>
</dbReference>
<evidence type="ECO:0000313" key="2">
    <source>
        <dbReference type="Proteomes" id="UP000641137"/>
    </source>
</evidence>
<comment type="caution">
    <text evidence="1">The sequence shown here is derived from an EMBL/GenBank/DDBJ whole genome shotgun (WGS) entry which is preliminary data.</text>
</comment>
<reference evidence="1" key="2">
    <citation type="submission" date="2020-09" db="EMBL/GenBank/DDBJ databases">
        <authorList>
            <person name="Sun Q."/>
            <person name="Kim S."/>
        </authorList>
    </citation>
    <scope>NUCLEOTIDE SEQUENCE</scope>
    <source>
        <strain evidence="1">KCTC 42097</strain>
    </source>
</reference>
<dbReference type="RefSeq" id="WP_189489164.1">
    <property type="nucleotide sequence ID" value="NZ_BMZO01000004.1"/>
</dbReference>
<reference evidence="1" key="1">
    <citation type="journal article" date="2014" name="Int. J. Syst. Evol. Microbiol.">
        <title>Complete genome sequence of Corynebacterium casei LMG S-19264T (=DSM 44701T), isolated from a smear-ripened cheese.</title>
        <authorList>
            <consortium name="US DOE Joint Genome Institute (JGI-PGF)"/>
            <person name="Walter F."/>
            <person name="Albersmeier A."/>
            <person name="Kalinowski J."/>
            <person name="Ruckert C."/>
        </authorList>
    </citation>
    <scope>NUCLEOTIDE SEQUENCE</scope>
    <source>
        <strain evidence="1">KCTC 42097</strain>
    </source>
</reference>
<dbReference type="Proteomes" id="UP000641137">
    <property type="component" value="Unassembled WGS sequence"/>
</dbReference>
<keyword evidence="2" id="KW-1185">Reference proteome</keyword>
<proteinExistence type="predicted"/>